<dbReference type="AlphaFoldDB" id="A0A7V8NW98"/>
<protein>
    <submittedName>
        <fullName evidence="5">TonB-dependent receptor</fullName>
    </submittedName>
</protein>
<feature type="non-terminal residue" evidence="5">
    <location>
        <position position="1"/>
    </location>
</feature>
<name>A0A7V8NW98_9BACT</name>
<comment type="subcellular location">
    <subcellularLocation>
        <location evidence="1">Cell outer membrane</location>
    </subcellularLocation>
</comment>
<dbReference type="InterPro" id="IPR057601">
    <property type="entry name" value="Oar-like_b-barrel"/>
</dbReference>
<dbReference type="InterPro" id="IPR036942">
    <property type="entry name" value="Beta-barrel_TonB_sf"/>
</dbReference>
<keyword evidence="2" id="KW-0472">Membrane</keyword>
<keyword evidence="6" id="KW-1185">Reference proteome</keyword>
<sequence>FGGGSGGSNFWQGNNLDTNTGLRGLGGQVKTVKIEDFDGSFGGPIQRDKLWFLITGRRQVTFTQAGATQYPDGRPGIQQGFITSGSGRLTYQLNPKNKISGFWMRYWKTKPVEIFDGGQEGYVPADPSVASTFRHNDPYYIAQGKWTGTLTPKLITEVGFTISQLNYVDIYQTGINQVPFTQQWYALTTARDLFTGKRYFAGRSNQYFQTRRTFFTANSTYVTGSHQIRFGSQYSYGPYHVSITENGDGYMVFTRGQPTNFVALNTPYFQWPHLNADLGLYAMDTWHFGRFALIAGVRFEYLSGEIETEAAPAGRFSGARTVPETTCDTVKGMGCWKNWTPRIGLVYDVFGSHKTALKAGFGKFNDQYSTGFTNNLNPMAGQALMLSWTAAGANL</sequence>
<dbReference type="Proteomes" id="UP000567293">
    <property type="component" value="Unassembled WGS sequence"/>
</dbReference>
<dbReference type="Pfam" id="PF25183">
    <property type="entry name" value="OMP_b-brl_4"/>
    <property type="match status" value="1"/>
</dbReference>
<evidence type="ECO:0000313" key="5">
    <source>
        <dbReference type="EMBL" id="MBA0088598.1"/>
    </source>
</evidence>
<feature type="non-terminal residue" evidence="5">
    <location>
        <position position="395"/>
    </location>
</feature>
<proteinExistence type="predicted"/>
<evidence type="ECO:0000256" key="3">
    <source>
        <dbReference type="ARBA" id="ARBA00023237"/>
    </source>
</evidence>
<dbReference type="GO" id="GO:0009279">
    <property type="term" value="C:cell outer membrane"/>
    <property type="evidence" value="ECO:0007669"/>
    <property type="project" value="UniProtKB-SubCell"/>
</dbReference>
<organism evidence="5 6">
    <name type="scientific">Candidatus Acidiferrum panamense</name>
    <dbReference type="NCBI Taxonomy" id="2741543"/>
    <lineage>
        <taxon>Bacteria</taxon>
        <taxon>Pseudomonadati</taxon>
        <taxon>Acidobacteriota</taxon>
        <taxon>Terriglobia</taxon>
        <taxon>Candidatus Acidiferrales</taxon>
        <taxon>Candidatus Acidiferrum</taxon>
    </lineage>
</organism>
<gene>
    <name evidence="5" type="ORF">HRJ53_26725</name>
</gene>
<keyword evidence="3" id="KW-0998">Cell outer membrane</keyword>
<feature type="domain" description="TonB-dependent transporter Oar-like beta-barrel" evidence="4">
    <location>
        <begin position="82"/>
        <end position="376"/>
    </location>
</feature>
<accession>A0A7V8NW98</accession>
<evidence type="ECO:0000256" key="2">
    <source>
        <dbReference type="ARBA" id="ARBA00023136"/>
    </source>
</evidence>
<evidence type="ECO:0000256" key="1">
    <source>
        <dbReference type="ARBA" id="ARBA00004442"/>
    </source>
</evidence>
<dbReference type="Gene3D" id="2.40.170.20">
    <property type="entry name" value="TonB-dependent receptor, beta-barrel domain"/>
    <property type="match status" value="1"/>
</dbReference>
<evidence type="ECO:0000259" key="4">
    <source>
        <dbReference type="Pfam" id="PF25183"/>
    </source>
</evidence>
<keyword evidence="5" id="KW-0675">Receptor</keyword>
<evidence type="ECO:0000313" key="6">
    <source>
        <dbReference type="Proteomes" id="UP000567293"/>
    </source>
</evidence>
<comment type="caution">
    <text evidence="5">The sequence shown here is derived from an EMBL/GenBank/DDBJ whole genome shotgun (WGS) entry which is preliminary data.</text>
</comment>
<reference evidence="5" key="1">
    <citation type="submission" date="2020-06" db="EMBL/GenBank/DDBJ databases">
        <title>Legume-microbial interactions unlock mineral nutrients during tropical forest succession.</title>
        <authorList>
            <person name="Epihov D.Z."/>
        </authorList>
    </citation>
    <scope>NUCLEOTIDE SEQUENCE [LARGE SCALE GENOMIC DNA]</scope>
    <source>
        <strain evidence="5">Pan2503</strain>
    </source>
</reference>
<dbReference type="SUPFAM" id="SSF56935">
    <property type="entry name" value="Porins"/>
    <property type="match status" value="1"/>
</dbReference>
<dbReference type="EMBL" id="JACDQQ010002585">
    <property type="protein sequence ID" value="MBA0088598.1"/>
    <property type="molecule type" value="Genomic_DNA"/>
</dbReference>